<evidence type="ECO:0000259" key="4">
    <source>
        <dbReference type="Pfam" id="PF00675"/>
    </source>
</evidence>
<dbReference type="FunFam" id="3.30.830.10:FF:000008">
    <property type="entry name" value="Mitochondrial-processing peptidase subunit beta"/>
    <property type="match status" value="1"/>
</dbReference>
<feature type="domain" description="Peptidase M16 C-terminal" evidence="5">
    <location>
        <begin position="166"/>
        <end position="338"/>
    </location>
</feature>
<gene>
    <name evidence="6" type="ORF">PITCH_A390034</name>
</gene>
<dbReference type="InterPro" id="IPR001431">
    <property type="entry name" value="Pept_M16_Zn_BS"/>
</dbReference>
<dbReference type="InterPro" id="IPR011249">
    <property type="entry name" value="Metalloenz_LuxS/M16"/>
</dbReference>
<name>A0A445MZN5_9BACT</name>
<organism evidence="6">
    <name type="scientific">uncultured Desulfobacterium sp</name>
    <dbReference type="NCBI Taxonomy" id="201089"/>
    <lineage>
        <taxon>Bacteria</taxon>
        <taxon>Pseudomonadati</taxon>
        <taxon>Thermodesulfobacteriota</taxon>
        <taxon>Desulfobacteria</taxon>
        <taxon>Desulfobacterales</taxon>
        <taxon>Desulfobacteriaceae</taxon>
        <taxon>Desulfobacterium</taxon>
        <taxon>environmental samples</taxon>
    </lineage>
</organism>
<proteinExistence type="inferred from homology"/>
<comment type="similarity">
    <text evidence="2 3">Belongs to the peptidase M16 family.</text>
</comment>
<sequence length="418" mass="46808">MYHKTVLDNGIRIISEQLDHMKSVSLGIWVDVGSRDEKESENGISHFIEHMIFKGTRNRTSFQIAKELDAIGGLSNAFTGKENTCFHARVLGKHFGILADILADIFLNSVFDPEDLERERQVIFQEISMVEDTPDDNIHVLFNRFFWMGHPVGFPILGTIETVSTINKGTILKHINDFYVPEKIVVAAAGSVDHQTLVSYFRPLLEPLNRGNSMHNRTIPPSNGGVYINNKELEQVHICLGGEAPSLLSKKRFACAILNTILGGNMSSRLFQEIRENQGLAYSVYSFLSAYFDTGLLGVYVATDPANVNPVLSTIQKEIRKISSGDLSESDLSAAKEHLIGGIYLSSESTDGRMMRIVKNEMNFNRYIEYEELVAYLEEVKVDEVIEMSNSIFKEGKVSITTLGPLEEAGVDMETLRF</sequence>
<dbReference type="InterPro" id="IPR011765">
    <property type="entry name" value="Pept_M16_N"/>
</dbReference>
<dbReference type="Pfam" id="PF05193">
    <property type="entry name" value="Peptidase_M16_C"/>
    <property type="match status" value="1"/>
</dbReference>
<evidence type="ECO:0000256" key="2">
    <source>
        <dbReference type="ARBA" id="ARBA00007261"/>
    </source>
</evidence>
<dbReference type="Pfam" id="PF00675">
    <property type="entry name" value="Peptidase_M16"/>
    <property type="match status" value="1"/>
</dbReference>
<comment type="cofactor">
    <cofactor evidence="1">
        <name>Zn(2+)</name>
        <dbReference type="ChEBI" id="CHEBI:29105"/>
    </cofactor>
</comment>
<dbReference type="PANTHER" id="PTHR11851">
    <property type="entry name" value="METALLOPROTEASE"/>
    <property type="match status" value="1"/>
</dbReference>
<reference evidence="6" key="1">
    <citation type="submission" date="2018-01" db="EMBL/GenBank/DDBJ databases">
        <authorList>
            <person name="Regsiter A."/>
            <person name="William W."/>
        </authorList>
    </citation>
    <scope>NUCLEOTIDE SEQUENCE</scope>
    <source>
        <strain evidence="6">TRIP AH-1</strain>
    </source>
</reference>
<evidence type="ECO:0000313" key="6">
    <source>
        <dbReference type="EMBL" id="SPD74937.1"/>
    </source>
</evidence>
<dbReference type="GO" id="GO:0046872">
    <property type="term" value="F:metal ion binding"/>
    <property type="evidence" value="ECO:0007669"/>
    <property type="project" value="InterPro"/>
</dbReference>
<dbReference type="SUPFAM" id="SSF63411">
    <property type="entry name" value="LuxS/MPP-like metallohydrolase"/>
    <property type="match status" value="2"/>
</dbReference>
<dbReference type="EC" id="3.4.24.-" evidence="6"/>
<accession>A0A445MZN5</accession>
<dbReference type="GO" id="GO:0004222">
    <property type="term" value="F:metalloendopeptidase activity"/>
    <property type="evidence" value="ECO:0007669"/>
    <property type="project" value="InterPro"/>
</dbReference>
<dbReference type="Gene3D" id="3.30.830.10">
    <property type="entry name" value="Metalloenzyme, LuxS/M16 peptidase-like"/>
    <property type="match status" value="2"/>
</dbReference>
<dbReference type="AlphaFoldDB" id="A0A445MZN5"/>
<evidence type="ECO:0000259" key="5">
    <source>
        <dbReference type="Pfam" id="PF05193"/>
    </source>
</evidence>
<dbReference type="InterPro" id="IPR007863">
    <property type="entry name" value="Peptidase_M16_C"/>
</dbReference>
<protein>
    <submittedName>
        <fullName evidence="6">Peptidase M16 inactive domain protein</fullName>
        <ecNumber evidence="6">3.4.24.-</ecNumber>
    </submittedName>
</protein>
<evidence type="ECO:0000256" key="3">
    <source>
        <dbReference type="RuleBase" id="RU004447"/>
    </source>
</evidence>
<dbReference type="GO" id="GO:0006508">
    <property type="term" value="P:proteolysis"/>
    <property type="evidence" value="ECO:0007669"/>
    <property type="project" value="InterPro"/>
</dbReference>
<dbReference type="InterPro" id="IPR050361">
    <property type="entry name" value="MPP/UQCRC_Complex"/>
</dbReference>
<keyword evidence="6" id="KW-0378">Hydrolase</keyword>
<evidence type="ECO:0000256" key="1">
    <source>
        <dbReference type="ARBA" id="ARBA00001947"/>
    </source>
</evidence>
<dbReference type="EMBL" id="OJIN01000180">
    <property type="protein sequence ID" value="SPD74937.1"/>
    <property type="molecule type" value="Genomic_DNA"/>
</dbReference>
<feature type="domain" description="Peptidase M16 N-terminal" evidence="4">
    <location>
        <begin position="12"/>
        <end position="159"/>
    </location>
</feature>
<dbReference type="PROSITE" id="PS00143">
    <property type="entry name" value="INSULINASE"/>
    <property type="match status" value="1"/>
</dbReference>
<dbReference type="PANTHER" id="PTHR11851:SF49">
    <property type="entry name" value="MITOCHONDRIAL-PROCESSING PEPTIDASE SUBUNIT ALPHA"/>
    <property type="match status" value="1"/>
</dbReference>